<keyword evidence="3" id="KW-1185">Reference proteome</keyword>
<dbReference type="RefSeq" id="XP_805197.1">
    <property type="nucleotide sequence ID" value="XM_800104.1"/>
</dbReference>
<dbReference type="Pfam" id="PF24466">
    <property type="entry name" value="DUF7578"/>
    <property type="match status" value="1"/>
</dbReference>
<sequence length="100" mass="11839">MLAEGRLLMKDYNVTMEEFVLDVDFYVEDIQLLVKILFLQECKVQKDVCRLHRKGIYTLAFWKEFRHLKEFNIWSNSKERLTAAVNAADSAEVEIQVSHE</sequence>
<reference evidence="2 3" key="1">
    <citation type="journal article" date="2005" name="Science">
        <title>The genome sequence of Trypanosoma cruzi, etiologic agent of Chagas disease.</title>
        <authorList>
            <person name="El-Sayed N.M."/>
            <person name="Myler P.J."/>
            <person name="Bartholomeu D.C."/>
            <person name="Nilsson D."/>
            <person name="Aggarwal G."/>
            <person name="Tran A.N."/>
            <person name="Ghedin E."/>
            <person name="Worthey E.A."/>
            <person name="Delcher A.L."/>
            <person name="Blandin G."/>
            <person name="Westenberger S.J."/>
            <person name="Caler E."/>
            <person name="Cerqueira G.C."/>
            <person name="Branche C."/>
            <person name="Haas B."/>
            <person name="Anupama A."/>
            <person name="Arner E."/>
            <person name="Aslund L."/>
            <person name="Attipoe P."/>
            <person name="Bontempi E."/>
            <person name="Bringaud F."/>
            <person name="Burton P."/>
            <person name="Cadag E."/>
            <person name="Campbell D.A."/>
            <person name="Carrington M."/>
            <person name="Crabtree J."/>
            <person name="Darban H."/>
            <person name="da Silveira J.F."/>
            <person name="de Jong P."/>
            <person name="Edwards K."/>
            <person name="Englund P.T."/>
            <person name="Fazelina G."/>
            <person name="Feldblyum T."/>
            <person name="Ferella M."/>
            <person name="Frasch A.C."/>
            <person name="Gull K."/>
            <person name="Horn D."/>
            <person name="Hou L."/>
            <person name="Huang Y."/>
            <person name="Kindlund E."/>
            <person name="Klingbeil M."/>
            <person name="Kluge S."/>
            <person name="Koo H."/>
            <person name="Lacerda D."/>
            <person name="Levin M.J."/>
            <person name="Lorenzi H."/>
            <person name="Louie T."/>
            <person name="Machado C.R."/>
            <person name="McCulloch R."/>
            <person name="McKenna A."/>
            <person name="Mizuno Y."/>
            <person name="Mottram J.C."/>
            <person name="Nelson S."/>
            <person name="Ochaya S."/>
            <person name="Osoegawa K."/>
            <person name="Pai G."/>
            <person name="Parsons M."/>
            <person name="Pentony M."/>
            <person name="Pettersson U."/>
            <person name="Pop M."/>
            <person name="Ramirez J.L."/>
            <person name="Rinta J."/>
            <person name="Robertson L."/>
            <person name="Salzberg S.L."/>
            <person name="Sanchez D.O."/>
            <person name="Seyler A."/>
            <person name="Sharma R."/>
            <person name="Shetty J."/>
            <person name="Simpson A.J."/>
            <person name="Sisk E."/>
            <person name="Tammi M.T."/>
            <person name="Tarleton R."/>
            <person name="Teixeira S."/>
            <person name="Van Aken S."/>
            <person name="Vogt C."/>
            <person name="Ward P.N."/>
            <person name="Wickstead B."/>
            <person name="Wortman J."/>
            <person name="White O."/>
            <person name="Fraser C.M."/>
            <person name="Stuart K.D."/>
            <person name="Andersson B."/>
        </authorList>
    </citation>
    <scope>NUCLEOTIDE SEQUENCE [LARGE SCALE GENOMIC DNA]</scope>
    <source>
        <strain evidence="2 3">CL Brener</strain>
    </source>
</reference>
<gene>
    <name evidence="2" type="ORF">Tc00.1047053506051.20</name>
</gene>
<organism evidence="2 3">
    <name type="scientific">Trypanosoma cruzi (strain CL Brener)</name>
    <dbReference type="NCBI Taxonomy" id="353153"/>
    <lineage>
        <taxon>Eukaryota</taxon>
        <taxon>Discoba</taxon>
        <taxon>Euglenozoa</taxon>
        <taxon>Kinetoplastea</taxon>
        <taxon>Metakinetoplastina</taxon>
        <taxon>Trypanosomatida</taxon>
        <taxon>Trypanosomatidae</taxon>
        <taxon>Trypanosoma</taxon>
        <taxon>Schizotrypanum</taxon>
    </lineage>
</organism>
<dbReference type="Proteomes" id="UP000002296">
    <property type="component" value="Unassembled WGS sequence"/>
</dbReference>
<proteinExistence type="predicted"/>
<dbReference type="PaxDb" id="353153-Q4CSU5"/>
<feature type="domain" description="DUF7578" evidence="1">
    <location>
        <begin position="9"/>
        <end position="51"/>
    </location>
</feature>
<dbReference type="GeneID" id="3534855"/>
<dbReference type="EMBL" id="AAHK01002080">
    <property type="protein sequence ID" value="EAN83346.1"/>
    <property type="molecule type" value="Genomic_DNA"/>
</dbReference>
<dbReference type="InterPro" id="IPR056000">
    <property type="entry name" value="DUF7578"/>
</dbReference>
<protein>
    <recommendedName>
        <fullName evidence="1">DUF7578 domain-containing protein</fullName>
    </recommendedName>
</protein>
<dbReference type="InParanoid" id="Q4CSU5"/>
<evidence type="ECO:0000259" key="1">
    <source>
        <dbReference type="Pfam" id="PF24466"/>
    </source>
</evidence>
<comment type="caution">
    <text evidence="2">The sequence shown here is derived from an EMBL/GenBank/DDBJ whole genome shotgun (WGS) entry which is preliminary data.</text>
</comment>
<dbReference type="AlphaFoldDB" id="Q4CSU5"/>
<accession>Q4CSU5</accession>
<dbReference type="VEuPathDB" id="TriTrypDB:TcCLB.506051.20"/>
<name>Q4CSU5_TRYCC</name>
<evidence type="ECO:0000313" key="2">
    <source>
        <dbReference type="EMBL" id="EAN83346.1"/>
    </source>
</evidence>
<dbReference type="KEGG" id="tcr:506051.20"/>
<evidence type="ECO:0000313" key="3">
    <source>
        <dbReference type="Proteomes" id="UP000002296"/>
    </source>
</evidence>